<organism evidence="1 2">
    <name type="scientific">Panagrolaimus davidi</name>
    <dbReference type="NCBI Taxonomy" id="227884"/>
    <lineage>
        <taxon>Eukaryota</taxon>
        <taxon>Metazoa</taxon>
        <taxon>Ecdysozoa</taxon>
        <taxon>Nematoda</taxon>
        <taxon>Chromadorea</taxon>
        <taxon>Rhabditida</taxon>
        <taxon>Tylenchina</taxon>
        <taxon>Panagrolaimomorpha</taxon>
        <taxon>Panagrolaimoidea</taxon>
        <taxon>Panagrolaimidae</taxon>
        <taxon>Panagrolaimus</taxon>
    </lineage>
</organism>
<sequence>MDVFERFKEQLIKLIDAHPIDIINKVRPLTAHFFPKANTSPSSLRQRALIMILKVYELNKESPYRSFVNTILEEILFCVSSFLESQNEEYLKTLSTVEFTCPQMVEDSVPIVLKLQPKKSILAIKALYKLSDENCDMALIFKRELWKMMLDLPELTVEWIHCLKFNEFKKKYFEDLIVSIIVKRLDLKDLLIKDGYEARKVIQFLDKSLDRKAFKGELFDVLRGMLKDVEITKTILKFFV</sequence>
<keyword evidence="1" id="KW-1185">Reference proteome</keyword>
<dbReference type="AlphaFoldDB" id="A0A914PWD6"/>
<name>A0A914PWD6_9BILA</name>
<dbReference type="Proteomes" id="UP000887578">
    <property type="component" value="Unplaced"/>
</dbReference>
<protein>
    <submittedName>
        <fullName evidence="2">Uncharacterized protein</fullName>
    </submittedName>
</protein>
<dbReference type="WBParaSite" id="PDA_v2.g2310.t1">
    <property type="protein sequence ID" value="PDA_v2.g2310.t1"/>
    <property type="gene ID" value="PDA_v2.g2310"/>
</dbReference>
<evidence type="ECO:0000313" key="1">
    <source>
        <dbReference type="Proteomes" id="UP000887578"/>
    </source>
</evidence>
<proteinExistence type="predicted"/>
<evidence type="ECO:0000313" key="2">
    <source>
        <dbReference type="WBParaSite" id="PDA_v2.g2310.t1"/>
    </source>
</evidence>
<reference evidence="2" key="1">
    <citation type="submission" date="2022-11" db="UniProtKB">
        <authorList>
            <consortium name="WormBaseParasite"/>
        </authorList>
    </citation>
    <scope>IDENTIFICATION</scope>
</reference>
<accession>A0A914PWD6</accession>